<reference evidence="2" key="2">
    <citation type="submission" date="2020-05" db="UniProtKB">
        <authorList>
            <consortium name="EnsemblMetazoa"/>
        </authorList>
    </citation>
    <scope>IDENTIFICATION</scope>
    <source>
        <strain evidence="2">LVP_AGWG</strain>
    </source>
</reference>
<proteinExistence type="predicted"/>
<evidence type="ECO:0000313" key="2">
    <source>
        <dbReference type="EnsemblMetazoa" id="AAEL021489-PB"/>
    </source>
</evidence>
<dbReference type="Pfam" id="PF12937">
    <property type="entry name" value="F-box-like"/>
    <property type="match status" value="1"/>
</dbReference>
<dbReference type="InterPro" id="IPR001810">
    <property type="entry name" value="F-box_dom"/>
</dbReference>
<dbReference type="EnsemblMetazoa" id="AAEL021489-RB">
    <property type="protein sequence ID" value="AAEL021489-PB"/>
    <property type="gene ID" value="AAEL021489"/>
</dbReference>
<gene>
    <name evidence="2" type="primary">110676261</name>
</gene>
<dbReference type="InterPro" id="IPR036047">
    <property type="entry name" value="F-box-like_dom_sf"/>
</dbReference>
<dbReference type="SMART" id="SM00256">
    <property type="entry name" value="FBOX"/>
    <property type="match status" value="1"/>
</dbReference>
<dbReference type="InterPro" id="IPR032675">
    <property type="entry name" value="LRR_dom_sf"/>
</dbReference>
<sequence length="528" mass="61038">MDWGSLPLELLQAIFEQLHFKDQLSCALVCRAWNQAIFECPSLANRVVFSFDAAHTEQLRSIIPMSERNYRQLAIGLSVPWNQDIEKCLGEAIQQWNIRFVSLVGEPDKVRDCLDSNMPFFSSLTELNLEFTLTRAWPAIDIRELELSQLKKMHYLQVYTGATQTNTLFRFVLPKVEEVSLVLDSLANEEAMYWEDPLIELSGCDRLRSLEVDLNGTMWEDFFAIHKPYMERLVIRRAIDEYQNRNWNHEFSKMPNLRHVEFTFANNDMLTCLNRNCKKIERLLINGFCLDDGTFVSSMQFPILRNLHMDGWSNGSLFSNELSLTLDNLEDLTWKYVELTPAQGIFTLIAPNVKRLTLRGCEYARFELDIGSRLVSLDMDYYGVQIVAPNFLNRLDHLRHLTLHISGRSALLASKMCHLRHVKRLEVVCSTESYGYDCNDLFESICHNLVELEEFVLRNEHENMLKLDYRHYTKLANLTQLKVLTLQYVTLQNVTGGTELKHVPHLNVGGCSTSGDCAVRPSLMEVES</sequence>
<dbReference type="OrthoDB" id="61560at2759"/>
<dbReference type="AlphaFoldDB" id="A0A6I8U2M7"/>
<evidence type="ECO:0000259" key="1">
    <source>
        <dbReference type="PROSITE" id="PS50181"/>
    </source>
</evidence>
<keyword evidence="3" id="KW-1185">Reference proteome</keyword>
<protein>
    <recommendedName>
        <fullName evidence="1">F-box domain-containing protein</fullName>
    </recommendedName>
</protein>
<dbReference type="Gene3D" id="1.20.1280.50">
    <property type="match status" value="1"/>
</dbReference>
<dbReference type="SUPFAM" id="SSF81383">
    <property type="entry name" value="F-box domain"/>
    <property type="match status" value="1"/>
</dbReference>
<dbReference type="Gene3D" id="3.80.10.10">
    <property type="entry name" value="Ribonuclease Inhibitor"/>
    <property type="match status" value="2"/>
</dbReference>
<dbReference type="InParanoid" id="A0A6I8U2M7"/>
<dbReference type="PANTHER" id="PTHR16134">
    <property type="entry name" value="F-BOX/TPR REPEAT PROTEIN POF3"/>
    <property type="match status" value="1"/>
</dbReference>
<feature type="domain" description="F-box" evidence="1">
    <location>
        <begin position="1"/>
        <end position="47"/>
    </location>
</feature>
<dbReference type="PANTHER" id="PTHR16134:SF119">
    <property type="entry name" value="AT02038P-RELATED"/>
    <property type="match status" value="1"/>
</dbReference>
<dbReference type="Proteomes" id="UP000008820">
    <property type="component" value="Chromosome 1"/>
</dbReference>
<organism evidence="2 3">
    <name type="scientific">Aedes aegypti</name>
    <name type="common">Yellowfever mosquito</name>
    <name type="synonym">Culex aegypti</name>
    <dbReference type="NCBI Taxonomy" id="7159"/>
    <lineage>
        <taxon>Eukaryota</taxon>
        <taxon>Metazoa</taxon>
        <taxon>Ecdysozoa</taxon>
        <taxon>Arthropoda</taxon>
        <taxon>Hexapoda</taxon>
        <taxon>Insecta</taxon>
        <taxon>Pterygota</taxon>
        <taxon>Neoptera</taxon>
        <taxon>Endopterygota</taxon>
        <taxon>Diptera</taxon>
        <taxon>Nematocera</taxon>
        <taxon>Culicoidea</taxon>
        <taxon>Culicidae</taxon>
        <taxon>Culicinae</taxon>
        <taxon>Aedini</taxon>
        <taxon>Aedes</taxon>
        <taxon>Stegomyia</taxon>
    </lineage>
</organism>
<accession>A0A6I8U2M7</accession>
<evidence type="ECO:0000313" key="3">
    <source>
        <dbReference type="Proteomes" id="UP000008820"/>
    </source>
</evidence>
<name>A0A6I8U2M7_AEDAE</name>
<dbReference type="SUPFAM" id="SSF52058">
    <property type="entry name" value="L domain-like"/>
    <property type="match status" value="1"/>
</dbReference>
<dbReference type="EnsemblMetazoa" id="AAEL021489-RA">
    <property type="protein sequence ID" value="AAEL021489-PA"/>
    <property type="gene ID" value="AAEL021489"/>
</dbReference>
<reference evidence="2 3" key="1">
    <citation type="submission" date="2017-06" db="EMBL/GenBank/DDBJ databases">
        <title>Aedes aegypti genome working group (AGWG) sequencing and assembly.</title>
        <authorList>
            <consortium name="Aedes aegypti Genome Working Group (AGWG)"/>
            <person name="Matthews B.J."/>
        </authorList>
    </citation>
    <scope>NUCLEOTIDE SEQUENCE [LARGE SCALE GENOMIC DNA]</scope>
    <source>
        <strain evidence="2 3">LVP_AGWG</strain>
    </source>
</reference>
<dbReference type="PROSITE" id="PS50181">
    <property type="entry name" value="FBOX"/>
    <property type="match status" value="1"/>
</dbReference>